<evidence type="ECO:0000313" key="2">
    <source>
        <dbReference type="Proteomes" id="UP001202244"/>
    </source>
</evidence>
<dbReference type="InterPro" id="IPR036412">
    <property type="entry name" value="HAD-like_sf"/>
</dbReference>
<dbReference type="Proteomes" id="UP001202244">
    <property type="component" value="Chromosome"/>
</dbReference>
<dbReference type="RefSeq" id="WP_242751897.1">
    <property type="nucleotide sequence ID" value="NZ_CP093846.1"/>
</dbReference>
<accession>A0ABY3XTA5</accession>
<keyword evidence="2" id="KW-1185">Reference proteome</keyword>
<sequence length="243" mass="25760">MQELTSAQCVIFDFDGPLCRLFARRPAPLIAGRLRTTYQHALPDAAAHETTDPLRLLTLAFGTSLPGEAARAAERSTARARNHATARAMERSLTEEEIAAAVGAFPTPYADTLVRTLCATGRTVAAATDNAAAAVERYLSGRGLLGLFAGRVCGRTLDRDGPRLKPDPDCVERALHACGAAPADAVMIGDSARDVLAARAAGVAFIGYARNERKERELRDGGAETLATSLRDVLLTVDPLAHV</sequence>
<dbReference type="PANTHER" id="PTHR43434:SF1">
    <property type="entry name" value="PHOSPHOGLYCOLATE PHOSPHATASE"/>
    <property type="match status" value="1"/>
</dbReference>
<gene>
    <name evidence="1" type="ORF">MMF93_15420</name>
</gene>
<name>A0ABY3XTA5_9ACTN</name>
<dbReference type="InterPro" id="IPR023214">
    <property type="entry name" value="HAD_sf"/>
</dbReference>
<evidence type="ECO:0000313" key="1">
    <source>
        <dbReference type="EMBL" id="UNS97721.1"/>
    </source>
</evidence>
<dbReference type="EMBL" id="CP093846">
    <property type="protein sequence ID" value="UNS97721.1"/>
    <property type="molecule type" value="Genomic_DNA"/>
</dbReference>
<organism evidence="1 2">
    <name type="scientific">Streptomyces tubbatahanensis</name>
    <dbReference type="NCBI Taxonomy" id="2923272"/>
    <lineage>
        <taxon>Bacteria</taxon>
        <taxon>Bacillati</taxon>
        <taxon>Actinomycetota</taxon>
        <taxon>Actinomycetes</taxon>
        <taxon>Kitasatosporales</taxon>
        <taxon>Streptomycetaceae</taxon>
        <taxon>Streptomyces</taxon>
    </lineage>
</organism>
<proteinExistence type="predicted"/>
<dbReference type="SUPFAM" id="SSF56784">
    <property type="entry name" value="HAD-like"/>
    <property type="match status" value="1"/>
</dbReference>
<protein>
    <submittedName>
        <fullName evidence="1">HAD hydrolase-like protein</fullName>
    </submittedName>
</protein>
<reference evidence="1 2" key="1">
    <citation type="journal article" date="2023" name="Microbiol. Spectr.">
        <title>Synergy between Genome Mining, Metabolomics, and Bioinformatics Uncovers Antibacterial Chlorinated Carbazole Alkaloids and Their Biosynthetic Gene Cluster from Streptomyces tubbatahanensis sp. nov., a Novel Actinomycete Isolated from Sulu Sea, Philippines.</title>
        <authorList>
            <person name="Tenebro C.P."/>
            <person name="Trono D.J.V.L."/>
            <person name="Balida L.A.P."/>
            <person name="Bayog L.K.A."/>
            <person name="Bruna J.R."/>
            <person name="Sabido E.M."/>
            <person name="Caspe D.P.C."/>
            <person name="de Los Santos E.L.C."/>
            <person name="Saludes J.P."/>
            <person name="Dalisay D.S."/>
        </authorList>
    </citation>
    <scope>NUCLEOTIDE SEQUENCE [LARGE SCALE GENOMIC DNA]</scope>
    <source>
        <strain evidence="1 2">DSD3025</strain>
    </source>
</reference>
<dbReference type="Pfam" id="PF00702">
    <property type="entry name" value="Hydrolase"/>
    <property type="match status" value="1"/>
</dbReference>
<dbReference type="PANTHER" id="PTHR43434">
    <property type="entry name" value="PHOSPHOGLYCOLATE PHOSPHATASE"/>
    <property type="match status" value="1"/>
</dbReference>
<dbReference type="Gene3D" id="3.40.50.1000">
    <property type="entry name" value="HAD superfamily/HAD-like"/>
    <property type="match status" value="1"/>
</dbReference>
<dbReference type="InterPro" id="IPR050155">
    <property type="entry name" value="HAD-like_hydrolase_sf"/>
</dbReference>